<dbReference type="CDD" id="cd07812">
    <property type="entry name" value="SRPBCC"/>
    <property type="match status" value="1"/>
</dbReference>
<evidence type="ECO:0000313" key="3">
    <source>
        <dbReference type="Proteomes" id="UP000016536"/>
    </source>
</evidence>
<accession>U1S077</accession>
<comment type="caution">
    <text evidence="2">The sequence shown here is derived from an EMBL/GenBank/DDBJ whole genome shotgun (WGS) entry which is preliminary data.</text>
</comment>
<keyword evidence="3" id="KW-1185">Reference proteome</keyword>
<evidence type="ECO:0000259" key="1">
    <source>
        <dbReference type="Pfam" id="PF02861"/>
    </source>
</evidence>
<organism evidence="2 3">
    <name type="scientific">Actinomyces johnsonii F0542</name>
    <dbReference type="NCBI Taxonomy" id="1321818"/>
    <lineage>
        <taxon>Bacteria</taxon>
        <taxon>Bacillati</taxon>
        <taxon>Actinomycetota</taxon>
        <taxon>Actinomycetes</taxon>
        <taxon>Actinomycetales</taxon>
        <taxon>Actinomycetaceae</taxon>
        <taxon>Actinomyces</taxon>
    </lineage>
</organism>
<dbReference type="PATRIC" id="fig|1321818.3.peg.500"/>
<feature type="domain" description="Clp R" evidence="1">
    <location>
        <begin position="14"/>
        <end position="68"/>
    </location>
</feature>
<dbReference type="InterPro" id="IPR036628">
    <property type="entry name" value="Clp_N_dom_sf"/>
</dbReference>
<dbReference type="Gene3D" id="3.30.530.20">
    <property type="match status" value="1"/>
</dbReference>
<dbReference type="Proteomes" id="UP000016536">
    <property type="component" value="Unassembled WGS sequence"/>
</dbReference>
<dbReference type="HOGENOM" id="CLU_871068_0_0_11"/>
<dbReference type="Gene3D" id="1.10.1780.10">
    <property type="entry name" value="Clp, N-terminal domain"/>
    <property type="match status" value="1"/>
</dbReference>
<dbReference type="EMBL" id="AWSE01000027">
    <property type="protein sequence ID" value="ERH25293.1"/>
    <property type="molecule type" value="Genomic_DNA"/>
</dbReference>
<dbReference type="SUPFAM" id="SSF81923">
    <property type="entry name" value="Double Clp-N motif"/>
    <property type="match status" value="1"/>
</dbReference>
<gene>
    <name evidence="2" type="ORF">HMPREF1979_00608</name>
</gene>
<dbReference type="InterPro" id="IPR023393">
    <property type="entry name" value="START-like_dom_sf"/>
</dbReference>
<protein>
    <submittedName>
        <fullName evidence="2">Clp amino terminal domain protein</fullName>
    </submittedName>
</protein>
<dbReference type="SUPFAM" id="SSF55961">
    <property type="entry name" value="Bet v1-like"/>
    <property type="match status" value="1"/>
</dbReference>
<dbReference type="AlphaFoldDB" id="U1S077"/>
<reference evidence="2 3" key="1">
    <citation type="submission" date="2013-08" db="EMBL/GenBank/DDBJ databases">
        <authorList>
            <person name="Weinstock G."/>
            <person name="Sodergren E."/>
            <person name="Wylie T."/>
            <person name="Fulton L."/>
            <person name="Fulton R."/>
            <person name="Fronick C."/>
            <person name="O'Laughlin M."/>
            <person name="Godfrey J."/>
            <person name="Miner T."/>
            <person name="Herter B."/>
            <person name="Appelbaum E."/>
            <person name="Cordes M."/>
            <person name="Lek S."/>
            <person name="Wollam A."/>
            <person name="Pepin K.H."/>
            <person name="Palsikar V.B."/>
            <person name="Mitreva M."/>
            <person name="Wilson R.K."/>
        </authorList>
    </citation>
    <scope>NUCLEOTIDE SEQUENCE [LARGE SCALE GENOMIC DNA]</scope>
    <source>
        <strain evidence="2 3">F0542</strain>
    </source>
</reference>
<proteinExistence type="predicted"/>
<evidence type="ECO:0000313" key="2">
    <source>
        <dbReference type="EMBL" id="ERH25293.1"/>
    </source>
</evidence>
<name>U1S077_9ACTO</name>
<dbReference type="Pfam" id="PF02861">
    <property type="entry name" value="Clp_N"/>
    <property type="match status" value="1"/>
</dbReference>
<sequence>MTMPAVDHYLTWLSAMHAEAARLHHREIEPEHMLLGLLAQGGTAAAVLATQGVTLTRARAAIDEMADTDLARVGISLSDALRPSPIAAEELTAKDGGEIPLSDAAAEFINNKGASFNTSAQALQALISSSAASLQSPAVRLLAHCGVDVDYLRTELSEIAVDRESALGRYRMTDEYRRYGLDRELSQERFISAPVAHLTALLSDPDRLTWWALPRQQLTEVLSDGAVQRVEGRRRTGFLRWRMETSVDTRVTWSCTVVSGRRDGEVAFVKDLHLIEAPGGTRVRLVLAHRTWGPLGELLYPIFWRGTRLGLENTLTGIARAAAEDS</sequence>
<dbReference type="InterPro" id="IPR004176">
    <property type="entry name" value="Clp_R_N"/>
</dbReference>